<evidence type="ECO:0000313" key="3">
    <source>
        <dbReference type="EMBL" id="UTF53474.1"/>
    </source>
</evidence>
<dbReference type="InterPro" id="IPR036390">
    <property type="entry name" value="WH_DNA-bd_sf"/>
</dbReference>
<dbReference type="InterPro" id="IPR057527">
    <property type="entry name" value="HVO_A0261-like_N"/>
</dbReference>
<dbReference type="KEGG" id="sawl:NGM29_17155"/>
<proteinExistence type="predicted"/>
<reference evidence="3" key="1">
    <citation type="submission" date="2022-06" db="EMBL/GenBank/DDBJ databases">
        <title>Diverse halophilic archaea isolated from saline environments.</title>
        <authorList>
            <person name="Cui H.-L."/>
        </authorList>
    </citation>
    <scope>NUCLEOTIDE SEQUENCE</scope>
    <source>
        <strain evidence="3">WLHS1</strain>
    </source>
</reference>
<evidence type="ECO:0000259" key="1">
    <source>
        <dbReference type="Pfam" id="PF08350"/>
    </source>
</evidence>
<dbReference type="SUPFAM" id="SSF46785">
    <property type="entry name" value="Winged helix' DNA-binding domain"/>
    <property type="match status" value="1"/>
</dbReference>
<dbReference type="Pfam" id="PF25213">
    <property type="entry name" value="HVO_A0261_N"/>
    <property type="match status" value="1"/>
</dbReference>
<evidence type="ECO:0000259" key="2">
    <source>
        <dbReference type="Pfam" id="PF25213"/>
    </source>
</evidence>
<organism evidence="3 4">
    <name type="scientific">Natronosalvus rutilus</name>
    <dbReference type="NCBI Taxonomy" id="2953753"/>
    <lineage>
        <taxon>Archaea</taxon>
        <taxon>Methanobacteriati</taxon>
        <taxon>Methanobacteriota</taxon>
        <taxon>Stenosarchaea group</taxon>
        <taxon>Halobacteria</taxon>
        <taxon>Halobacteriales</taxon>
        <taxon>Natrialbaceae</taxon>
        <taxon>Natronosalvus</taxon>
    </lineage>
</organism>
<dbReference type="InterPro" id="IPR036388">
    <property type="entry name" value="WH-like_DNA-bd_sf"/>
</dbReference>
<dbReference type="Proteomes" id="UP001056855">
    <property type="component" value="Chromosome"/>
</dbReference>
<feature type="domain" description="Methanogenesis regulatory protein FilR1 middle" evidence="1">
    <location>
        <begin position="128"/>
        <end position="256"/>
    </location>
</feature>
<dbReference type="Pfam" id="PF08350">
    <property type="entry name" value="FilR1_middle"/>
    <property type="match status" value="1"/>
</dbReference>
<gene>
    <name evidence="3" type="ORF">NGM29_17155</name>
</gene>
<feature type="domain" description="HVO-A0261-like N-terminal" evidence="2">
    <location>
        <begin position="12"/>
        <end position="92"/>
    </location>
</feature>
<dbReference type="EMBL" id="CP100355">
    <property type="protein sequence ID" value="UTF53474.1"/>
    <property type="molecule type" value="Genomic_DNA"/>
</dbReference>
<dbReference type="Gene3D" id="1.10.10.10">
    <property type="entry name" value="Winged helix-like DNA-binding domain superfamily/Winged helix DNA-binding domain"/>
    <property type="match status" value="1"/>
</dbReference>
<protein>
    <submittedName>
        <fullName evidence="3">MarR family transcriptional regulator</fullName>
    </submittedName>
</protein>
<dbReference type="InterPro" id="IPR013561">
    <property type="entry name" value="FilR1_middle_dom"/>
</dbReference>
<dbReference type="AlphaFoldDB" id="A0A9E7N840"/>
<dbReference type="RefSeq" id="WP_254157970.1">
    <property type="nucleotide sequence ID" value="NZ_CP100355.1"/>
</dbReference>
<keyword evidence="4" id="KW-1185">Reference proteome</keyword>
<evidence type="ECO:0000313" key="4">
    <source>
        <dbReference type="Proteomes" id="UP001056855"/>
    </source>
</evidence>
<accession>A0A9E7N840</accession>
<name>A0A9E7N840_9EURY</name>
<sequence length="261" mass="29351">MDARSVEANTEDVLVELIRRHDVFDVLADEPLEKPELAAALEVSPATAHRILTSFREKNWIERTAQGYALTPFGKALGRATATYRSTVAETHRLAPLYDVVTAAASSEPIDFAWFDDATVTTVEPHDPYRPLNRFIELLEATSSIRGIDTTSVSPTYVEDVYDRIADGLPVELVYDQAVVERLATEYTDLATDAFDRDNFTLWVREEVPFGLALFDDRVGIGGYDDETGLLEVFVDTDNEDAYAWGEQLFELYREDADRLV</sequence>
<dbReference type="GeneID" id="73291811"/>